<name>A0A0M6W6Z0_9GAMM</name>
<dbReference type="InterPro" id="IPR004839">
    <property type="entry name" value="Aminotransferase_I/II_large"/>
</dbReference>
<dbReference type="PROSITE" id="PS00105">
    <property type="entry name" value="AA_TRANSFER_CLASS_1"/>
    <property type="match status" value="1"/>
</dbReference>
<dbReference type="EMBL" id="CVRF01000001">
    <property type="protein sequence ID" value="CRK85639.1"/>
    <property type="molecule type" value="Genomic_DNA"/>
</dbReference>
<accession>A0A0M6W6Z0</accession>
<dbReference type="PANTHER" id="PTHR11879">
    <property type="entry name" value="ASPARTATE AMINOTRANSFERASE"/>
    <property type="match status" value="1"/>
</dbReference>
<dbReference type="CDD" id="cd00609">
    <property type="entry name" value="AAT_like"/>
    <property type="match status" value="1"/>
</dbReference>
<evidence type="ECO:0000256" key="7">
    <source>
        <dbReference type="RuleBase" id="RU000481"/>
    </source>
</evidence>
<gene>
    <name evidence="9" type="primary">aspC</name>
    <name evidence="9" type="ORF">SOFFGTOCOR_0201</name>
</gene>
<dbReference type="GO" id="GO:0033585">
    <property type="term" value="P:L-phenylalanine biosynthetic process from chorismate via phenylpyruvate"/>
    <property type="evidence" value="ECO:0007669"/>
    <property type="project" value="TreeGrafter"/>
</dbReference>
<dbReference type="STRING" id="1715285.SOFFGTOCOR_0201"/>
<comment type="similarity">
    <text evidence="2 7">Belongs to the class-I pyridoxal-phosphate-dependent aminotransferase family.</text>
</comment>
<organism evidence="9 10">
    <name type="scientific">Candidatus Providencia siddallii</name>
    <dbReference type="NCBI Taxonomy" id="1715285"/>
    <lineage>
        <taxon>Bacteria</taxon>
        <taxon>Pseudomonadati</taxon>
        <taxon>Pseudomonadota</taxon>
        <taxon>Gammaproteobacteria</taxon>
        <taxon>Enterobacterales</taxon>
        <taxon>Morganellaceae</taxon>
        <taxon>Providencia</taxon>
    </lineage>
</organism>
<evidence type="ECO:0000256" key="5">
    <source>
        <dbReference type="ARBA" id="ARBA00022679"/>
    </source>
</evidence>
<dbReference type="Proteomes" id="UP000242301">
    <property type="component" value="Unassembled WGS sequence"/>
</dbReference>
<keyword evidence="10" id="KW-1185">Reference proteome</keyword>
<dbReference type="PANTHER" id="PTHR11879:SF22">
    <property type="entry name" value="ASPARTATE AMINOTRANSFERASE, MITOCHONDRIAL"/>
    <property type="match status" value="1"/>
</dbReference>
<evidence type="ECO:0000313" key="10">
    <source>
        <dbReference type="Proteomes" id="UP000242301"/>
    </source>
</evidence>
<keyword evidence="4 7" id="KW-0032">Aminotransferase</keyword>
<dbReference type="Pfam" id="PF00155">
    <property type="entry name" value="Aminotran_1_2"/>
    <property type="match status" value="1"/>
</dbReference>
<evidence type="ECO:0000256" key="4">
    <source>
        <dbReference type="ARBA" id="ARBA00022576"/>
    </source>
</evidence>
<keyword evidence="6" id="KW-0663">Pyridoxal phosphate</keyword>
<proteinExistence type="inferred from homology"/>
<feature type="domain" description="Aminotransferase class I/classII large" evidence="8">
    <location>
        <begin position="26"/>
        <end position="392"/>
    </location>
</feature>
<dbReference type="GO" id="GO:0042802">
    <property type="term" value="F:identical protein binding"/>
    <property type="evidence" value="ECO:0007669"/>
    <property type="project" value="TreeGrafter"/>
</dbReference>
<dbReference type="GO" id="GO:0004838">
    <property type="term" value="F:L-tyrosine-2-oxoglutarate transaminase activity"/>
    <property type="evidence" value="ECO:0007669"/>
    <property type="project" value="TreeGrafter"/>
</dbReference>
<comment type="subunit">
    <text evidence="3">Homodimer.</text>
</comment>
<keyword evidence="5 7" id="KW-0808">Transferase</keyword>
<reference evidence="10" key="1">
    <citation type="submission" date="2015-05" db="EMBL/GenBank/DDBJ databases">
        <authorList>
            <person name="Manzano-Marin A."/>
        </authorList>
    </citation>
    <scope>NUCLEOTIDE SEQUENCE [LARGE SCALE GENOMIC DNA]</scope>
    <source>
        <strain evidence="10">officinalis</strain>
    </source>
</reference>
<protein>
    <recommendedName>
        <fullName evidence="7">Aminotransferase</fullName>
        <ecNumber evidence="7">2.6.1.-</ecNumber>
    </recommendedName>
</protein>
<dbReference type="SUPFAM" id="SSF53383">
    <property type="entry name" value="PLP-dependent transferases"/>
    <property type="match status" value="1"/>
</dbReference>
<sequence length="396" mass="44876">MFEKIVFAPDDPILSVSDSFNNDLRKNKINLSVGVYRDFTGKVSVLDVVKKTEKFLLRNENSKNYLSIDGKTEFNQIVQKLIFGSGHEIITSKRVCTVQTIGGTGALHIAADFVAKQTDAKSVWISNPTWINHKNIFEAAGLKIKTYDYYDVINHNINFNAMLNDLSDSVSGDIIILHGCCHNPTGVDPTTEQWFKISDLCARKNILPVFDFAYHGFCKGINEDFESLRIFSKNNKEIIIATSFSKNFGLYNDRIGACTFVAKNSNNANRIFSQIKAIIRSKYSTPPAHGAEIVTTILSEESLKISWLKELKEMRDRIKYIRKILIERLKKISSKKNFDFIANQNGMFSLSGFTKKQIECLRDEFGIYILNTGRINIASITLDNINYLCDSIVKIL</sequence>
<dbReference type="InterPro" id="IPR015422">
    <property type="entry name" value="PyrdxlP-dep_Trfase_small"/>
</dbReference>
<dbReference type="InterPro" id="IPR015421">
    <property type="entry name" value="PyrdxlP-dep_Trfase_major"/>
</dbReference>
<dbReference type="Gene3D" id="3.90.1150.10">
    <property type="entry name" value="Aspartate Aminotransferase, domain 1"/>
    <property type="match status" value="1"/>
</dbReference>
<dbReference type="InterPro" id="IPR015424">
    <property type="entry name" value="PyrdxlP-dep_Trfase"/>
</dbReference>
<dbReference type="GO" id="GO:0005829">
    <property type="term" value="C:cytosol"/>
    <property type="evidence" value="ECO:0007669"/>
    <property type="project" value="TreeGrafter"/>
</dbReference>
<evidence type="ECO:0000259" key="8">
    <source>
        <dbReference type="Pfam" id="PF00155"/>
    </source>
</evidence>
<dbReference type="GO" id="GO:0004069">
    <property type="term" value="F:L-aspartate:2-oxoglutarate aminotransferase activity"/>
    <property type="evidence" value="ECO:0007669"/>
    <property type="project" value="TreeGrafter"/>
</dbReference>
<dbReference type="InterPro" id="IPR004838">
    <property type="entry name" value="NHTrfase_class1_PyrdxlP-BS"/>
</dbReference>
<dbReference type="EC" id="2.6.1.-" evidence="7"/>
<dbReference type="NCBIfam" id="NF006719">
    <property type="entry name" value="PRK09257.1"/>
    <property type="match status" value="1"/>
</dbReference>
<dbReference type="GO" id="GO:0030170">
    <property type="term" value="F:pyridoxal phosphate binding"/>
    <property type="evidence" value="ECO:0007669"/>
    <property type="project" value="InterPro"/>
</dbReference>
<evidence type="ECO:0000256" key="3">
    <source>
        <dbReference type="ARBA" id="ARBA00011738"/>
    </source>
</evidence>
<dbReference type="PRINTS" id="PR00799">
    <property type="entry name" value="TRANSAMINASE"/>
</dbReference>
<evidence type="ECO:0000256" key="1">
    <source>
        <dbReference type="ARBA" id="ARBA00001933"/>
    </source>
</evidence>
<dbReference type="InterPro" id="IPR000796">
    <property type="entry name" value="Asp_trans"/>
</dbReference>
<evidence type="ECO:0000313" key="9">
    <source>
        <dbReference type="EMBL" id="CRK85639.1"/>
    </source>
</evidence>
<evidence type="ECO:0000256" key="2">
    <source>
        <dbReference type="ARBA" id="ARBA00007441"/>
    </source>
</evidence>
<dbReference type="AlphaFoldDB" id="A0A0M6W6Z0"/>
<dbReference type="Gene3D" id="3.40.640.10">
    <property type="entry name" value="Type I PLP-dependent aspartate aminotransferase-like (Major domain)"/>
    <property type="match status" value="1"/>
</dbReference>
<evidence type="ECO:0000256" key="6">
    <source>
        <dbReference type="ARBA" id="ARBA00022898"/>
    </source>
</evidence>
<comment type="cofactor">
    <cofactor evidence="1 7">
        <name>pyridoxal 5'-phosphate</name>
        <dbReference type="ChEBI" id="CHEBI:597326"/>
    </cofactor>
</comment>
<dbReference type="FunFam" id="3.40.640.10:FF:000015">
    <property type="entry name" value="Aspartate aminotransferase"/>
    <property type="match status" value="1"/>
</dbReference>